<dbReference type="AlphaFoldDB" id="A0A1V8RWZ4"/>
<evidence type="ECO:0000256" key="12">
    <source>
        <dbReference type="ARBA" id="ARBA00022989"/>
    </source>
</evidence>
<dbReference type="STRING" id="1873176.BFN67_01770"/>
<keyword evidence="13 17" id="KW-0472">Membrane</keyword>
<dbReference type="EMBL" id="MDET01000001">
    <property type="protein sequence ID" value="OQM77589.1"/>
    <property type="molecule type" value="Genomic_DNA"/>
</dbReference>
<comment type="similarity">
    <text evidence="2">Belongs to the CpsD/CapB family.</text>
</comment>
<name>A0A1V8RWZ4_9HYPH</name>
<dbReference type="Gene3D" id="3.40.50.300">
    <property type="entry name" value="P-loop containing nucleotide triphosphate hydrolases"/>
    <property type="match status" value="1"/>
</dbReference>
<evidence type="ECO:0000259" key="18">
    <source>
        <dbReference type="Pfam" id="PF02706"/>
    </source>
</evidence>
<keyword evidence="22" id="KW-1185">Reference proteome</keyword>
<feature type="domain" description="Polysaccharide chain length determinant N-terminal" evidence="18">
    <location>
        <begin position="45"/>
        <end position="131"/>
    </location>
</feature>
<feature type="domain" description="Tyrosine-protein kinase G-rich" evidence="20">
    <location>
        <begin position="414"/>
        <end position="484"/>
    </location>
</feature>
<evidence type="ECO:0000256" key="16">
    <source>
        <dbReference type="SAM" id="Coils"/>
    </source>
</evidence>
<protein>
    <recommendedName>
        <fullName evidence="4">non-specific protein-tyrosine kinase</fullName>
        <ecNumber evidence="4">2.7.10.2</ecNumber>
    </recommendedName>
</protein>
<evidence type="ECO:0000256" key="10">
    <source>
        <dbReference type="ARBA" id="ARBA00022777"/>
    </source>
</evidence>
<dbReference type="NCBIfam" id="TIGR01007">
    <property type="entry name" value="eps_fam"/>
    <property type="match status" value="1"/>
</dbReference>
<comment type="similarity">
    <text evidence="3">Belongs to the etk/wzc family.</text>
</comment>
<evidence type="ECO:0000313" key="21">
    <source>
        <dbReference type="EMBL" id="OQM77589.1"/>
    </source>
</evidence>
<dbReference type="Pfam" id="PF13614">
    <property type="entry name" value="AAA_31"/>
    <property type="match status" value="1"/>
</dbReference>
<dbReference type="RefSeq" id="WP_080917853.1">
    <property type="nucleotide sequence ID" value="NZ_MDET01000001.1"/>
</dbReference>
<dbReference type="GO" id="GO:0005886">
    <property type="term" value="C:plasma membrane"/>
    <property type="evidence" value="ECO:0007669"/>
    <property type="project" value="UniProtKB-SubCell"/>
</dbReference>
<dbReference type="SUPFAM" id="SSF52540">
    <property type="entry name" value="P-loop containing nucleoside triphosphate hydrolases"/>
    <property type="match status" value="1"/>
</dbReference>
<dbReference type="EC" id="2.7.10.2" evidence="4"/>
<dbReference type="InterPro" id="IPR005702">
    <property type="entry name" value="Wzc-like_C"/>
</dbReference>
<organism evidence="21 22">
    <name type="scientific">Manganibacter manganicus</name>
    <dbReference type="NCBI Taxonomy" id="1873176"/>
    <lineage>
        <taxon>Bacteria</taxon>
        <taxon>Pseudomonadati</taxon>
        <taxon>Pseudomonadota</taxon>
        <taxon>Alphaproteobacteria</taxon>
        <taxon>Hyphomicrobiales</taxon>
        <taxon>Phyllobacteriaceae</taxon>
        <taxon>Manganibacter</taxon>
    </lineage>
</organism>
<keyword evidence="16" id="KW-0175">Coiled coil</keyword>
<evidence type="ECO:0000256" key="14">
    <source>
        <dbReference type="ARBA" id="ARBA00023137"/>
    </source>
</evidence>
<keyword evidence="6" id="KW-0997">Cell inner membrane</keyword>
<keyword evidence="14" id="KW-0829">Tyrosine-protein kinase</keyword>
<dbReference type="InterPro" id="IPR025669">
    <property type="entry name" value="AAA_dom"/>
</dbReference>
<evidence type="ECO:0000256" key="7">
    <source>
        <dbReference type="ARBA" id="ARBA00022679"/>
    </source>
</evidence>
<evidence type="ECO:0000256" key="2">
    <source>
        <dbReference type="ARBA" id="ARBA00007316"/>
    </source>
</evidence>
<keyword evidence="11" id="KW-0067">ATP-binding</keyword>
<dbReference type="InterPro" id="IPR032807">
    <property type="entry name" value="GNVR"/>
</dbReference>
<sequence length="807" mass="88958">MLDRQRHIGAPHGGNGPLALAGGYDDPRLLIQDYAYEPPQQEGGIDVLRLFLYVIHYRWLLATLVAVGLVSALAITMMMTPRYRATAQLEVLMPSAKVFQDIEVTAESSDMRAFLTAREKLSSRSLAQRVVFALGLSEREDFLFPNASFSPVNLLSRAFGIAGNGDDLSKYTPEQRARMAVDRVLKNLTVDLIPNTSLLSITYSDQKPKYAYEVANQVAQSYIDQRVDQASDTSSQARKFIQEQVIQVKQRLQKSEEALVDYAKKAGITVTGSDNSLIAANLTEINKALAEAVQENLDYGRLVQQIDNGQGASLEQVLKSEGLGKLREKSAILNAEYQQKLALFKPDFPEMQQLSSQIREIDKQLDLGVKAITDSIRLKYAETQTKVSDLKAKLAELEDEQSAFQDKNIQYTILKREVDSNRSQYDSLISKLNEVDVGSELRNQNAAIADLAVLPRGPYSPRLALNVAIGLLLSMTLGAAIIYILELLNNTFANPEQVEKELHLPILGIVPAVDEYEFSRAISDQKSGLSEAYRSLRTSLQFSGEQGAPRTLLITSSEPSEGKSTTVYKLAEDFAGLGARVLVIDADLRKPSIHRVFKVDNAIGLSNVLTSTINKNDLPKLIKQAKPNVSVITAGMVPPNPADLLSSTRMGLLLQKLARTYDIVLIDSAPIIGLSDAPILSRLAEATLVVVSFNQVTRKAARAALKRLRASGANVIGAVFTKFAVGKLDYNYSYKYLNYHYYNYGEATPKIENKIGDGLREGGRKGGDEGAKEGTATEHAKIWSFAAMSHRMRRHIRNLGDRIKSAT</sequence>
<comment type="caution">
    <text evidence="21">The sequence shown here is derived from an EMBL/GenBank/DDBJ whole genome shotgun (WGS) entry which is preliminary data.</text>
</comment>
<gene>
    <name evidence="21" type="ORF">BFN67_01770</name>
</gene>
<evidence type="ECO:0000256" key="8">
    <source>
        <dbReference type="ARBA" id="ARBA00022692"/>
    </source>
</evidence>
<keyword evidence="5" id="KW-1003">Cell membrane</keyword>
<dbReference type="GO" id="GO:0005524">
    <property type="term" value="F:ATP binding"/>
    <property type="evidence" value="ECO:0007669"/>
    <property type="project" value="UniProtKB-KW"/>
</dbReference>
<evidence type="ECO:0000256" key="1">
    <source>
        <dbReference type="ARBA" id="ARBA00004429"/>
    </source>
</evidence>
<keyword evidence="8 17" id="KW-0812">Transmembrane</keyword>
<dbReference type="Pfam" id="PF02706">
    <property type="entry name" value="Wzz"/>
    <property type="match status" value="1"/>
</dbReference>
<evidence type="ECO:0000256" key="6">
    <source>
        <dbReference type="ARBA" id="ARBA00022519"/>
    </source>
</evidence>
<evidence type="ECO:0000256" key="17">
    <source>
        <dbReference type="SAM" id="Phobius"/>
    </source>
</evidence>
<dbReference type="PANTHER" id="PTHR32309:SF13">
    <property type="entry name" value="FERRIC ENTEROBACTIN TRANSPORT PROTEIN FEPE"/>
    <property type="match status" value="1"/>
</dbReference>
<evidence type="ECO:0000256" key="13">
    <source>
        <dbReference type="ARBA" id="ARBA00023136"/>
    </source>
</evidence>
<evidence type="ECO:0000259" key="20">
    <source>
        <dbReference type="Pfam" id="PF13807"/>
    </source>
</evidence>
<evidence type="ECO:0000256" key="11">
    <source>
        <dbReference type="ARBA" id="ARBA00022840"/>
    </source>
</evidence>
<keyword evidence="12 17" id="KW-1133">Transmembrane helix</keyword>
<dbReference type="CDD" id="cd05387">
    <property type="entry name" value="BY-kinase"/>
    <property type="match status" value="1"/>
</dbReference>
<evidence type="ECO:0000259" key="19">
    <source>
        <dbReference type="Pfam" id="PF13614"/>
    </source>
</evidence>
<evidence type="ECO:0000256" key="15">
    <source>
        <dbReference type="ARBA" id="ARBA00051245"/>
    </source>
</evidence>
<feature type="transmembrane region" description="Helical" evidence="17">
    <location>
        <begin position="59"/>
        <end position="79"/>
    </location>
</feature>
<evidence type="ECO:0000313" key="22">
    <source>
        <dbReference type="Proteomes" id="UP000191905"/>
    </source>
</evidence>
<evidence type="ECO:0000256" key="3">
    <source>
        <dbReference type="ARBA" id="ARBA00008883"/>
    </source>
</evidence>
<dbReference type="OrthoDB" id="230260at2"/>
<dbReference type="PANTHER" id="PTHR32309">
    <property type="entry name" value="TYROSINE-PROTEIN KINASE"/>
    <property type="match status" value="1"/>
</dbReference>
<accession>A0A1V8RWZ4</accession>
<keyword evidence="7" id="KW-0808">Transferase</keyword>
<dbReference type="InterPro" id="IPR003856">
    <property type="entry name" value="LPS_length_determ_N"/>
</dbReference>
<dbReference type="InterPro" id="IPR027417">
    <property type="entry name" value="P-loop_NTPase"/>
</dbReference>
<feature type="coiled-coil region" evidence="16">
    <location>
        <begin position="380"/>
        <end position="407"/>
    </location>
</feature>
<keyword evidence="10" id="KW-0418">Kinase</keyword>
<evidence type="ECO:0000256" key="5">
    <source>
        <dbReference type="ARBA" id="ARBA00022475"/>
    </source>
</evidence>
<reference evidence="21 22" key="1">
    <citation type="journal article" date="2016" name="Int. J. Syst. Evol. Microbiol.">
        <title>Pseudaminobacter manganicus sp. nov., isolated from sludge of a manganese mine.</title>
        <authorList>
            <person name="Li J."/>
            <person name="Huang J."/>
            <person name="Liao S."/>
            <person name="Wang G."/>
        </authorList>
    </citation>
    <scope>NUCLEOTIDE SEQUENCE [LARGE SCALE GENOMIC DNA]</scope>
    <source>
        <strain evidence="21 22">JH-7</strain>
    </source>
</reference>
<dbReference type="InterPro" id="IPR050445">
    <property type="entry name" value="Bact_polysacc_biosynth/exp"/>
</dbReference>
<comment type="subcellular location">
    <subcellularLocation>
        <location evidence="1">Cell inner membrane</location>
        <topology evidence="1">Multi-pass membrane protein</topology>
    </subcellularLocation>
</comment>
<dbReference type="Proteomes" id="UP000191905">
    <property type="component" value="Unassembled WGS sequence"/>
</dbReference>
<evidence type="ECO:0000256" key="9">
    <source>
        <dbReference type="ARBA" id="ARBA00022741"/>
    </source>
</evidence>
<proteinExistence type="inferred from homology"/>
<comment type="catalytic activity">
    <reaction evidence="15">
        <text>L-tyrosyl-[protein] + ATP = O-phospho-L-tyrosyl-[protein] + ADP + H(+)</text>
        <dbReference type="Rhea" id="RHEA:10596"/>
        <dbReference type="Rhea" id="RHEA-COMP:10136"/>
        <dbReference type="Rhea" id="RHEA-COMP:20101"/>
        <dbReference type="ChEBI" id="CHEBI:15378"/>
        <dbReference type="ChEBI" id="CHEBI:30616"/>
        <dbReference type="ChEBI" id="CHEBI:46858"/>
        <dbReference type="ChEBI" id="CHEBI:61978"/>
        <dbReference type="ChEBI" id="CHEBI:456216"/>
        <dbReference type="EC" id="2.7.10.2"/>
    </reaction>
</comment>
<keyword evidence="9" id="KW-0547">Nucleotide-binding</keyword>
<dbReference type="Pfam" id="PF13807">
    <property type="entry name" value="GNVR"/>
    <property type="match status" value="1"/>
</dbReference>
<evidence type="ECO:0000256" key="4">
    <source>
        <dbReference type="ARBA" id="ARBA00011903"/>
    </source>
</evidence>
<dbReference type="GO" id="GO:0004715">
    <property type="term" value="F:non-membrane spanning protein tyrosine kinase activity"/>
    <property type="evidence" value="ECO:0007669"/>
    <property type="project" value="UniProtKB-EC"/>
</dbReference>
<feature type="domain" description="AAA" evidence="19">
    <location>
        <begin position="562"/>
        <end position="695"/>
    </location>
</feature>
<feature type="transmembrane region" description="Helical" evidence="17">
    <location>
        <begin position="463"/>
        <end position="485"/>
    </location>
</feature>